<dbReference type="RefSeq" id="WP_095524197.1">
    <property type="nucleotide sequence ID" value="NZ_MDUX01000017.1"/>
</dbReference>
<feature type="transmembrane region" description="Helical" evidence="8">
    <location>
        <begin position="264"/>
        <end position="288"/>
    </location>
</feature>
<sequence length="412" mass="43495">MALSPAADAATSSSKPSSAYLQFGTAGYRKAALGTFFGGFATFAMLYCLQPLMPELAREFGLTPSQASGAMSMATGGLALCLVPVSLIADRYSRKLAMVTALALGGALTVLAAFATDFKALLVMRTLFGLALAGLPAVAMAYLSEEIAPESLGRAMGLYIAGNASGGMSGRLIAPLLADAGSWRVATAVLGLMGIAAALAVARTLPASRHFVPRRASLAAMKQHAAQHLRDAGLPWLFVCAFLLMGAFVSYYNYLGFRLSAPPFSLPLSVQGLVFLPYIFGMVASAWAGRLADRFGRREVLWMMVCVMTAGLLVSLSDNGMVLGLGTILVTFGFFASHSIASSWVGRRARENRALASALYLSAYYLGSSVLGWTTGLVWHMGAWSSVVINLALVLGLCLLIAFYLRRLPPLK</sequence>
<dbReference type="GO" id="GO:0022857">
    <property type="term" value="F:transmembrane transporter activity"/>
    <property type="evidence" value="ECO:0007669"/>
    <property type="project" value="InterPro"/>
</dbReference>
<dbReference type="SUPFAM" id="SSF103473">
    <property type="entry name" value="MFS general substrate transporter"/>
    <property type="match status" value="1"/>
</dbReference>
<dbReference type="CDD" id="cd17324">
    <property type="entry name" value="MFS_NepI_like"/>
    <property type="match status" value="1"/>
</dbReference>
<comment type="similarity">
    <text evidence="2">Belongs to the major facilitator superfamily.</text>
</comment>
<comment type="subcellular location">
    <subcellularLocation>
        <location evidence="1">Cell membrane</location>
        <topology evidence="1">Multi-pass membrane protein</topology>
    </subcellularLocation>
</comment>
<dbReference type="Pfam" id="PF07690">
    <property type="entry name" value="MFS_1"/>
    <property type="match status" value="1"/>
</dbReference>
<dbReference type="PANTHER" id="PTHR43271:SF1">
    <property type="entry name" value="INNER MEMBRANE TRANSPORT PROTEIN YNFM"/>
    <property type="match status" value="1"/>
</dbReference>
<name>A0A272EVY3_9RHOO</name>
<protein>
    <submittedName>
        <fullName evidence="11">MFS transporter</fullName>
    </submittedName>
</protein>
<evidence type="ECO:0000313" key="11">
    <source>
        <dbReference type="EMBL" id="PAS94262.1"/>
    </source>
</evidence>
<evidence type="ECO:0000256" key="1">
    <source>
        <dbReference type="ARBA" id="ARBA00004651"/>
    </source>
</evidence>
<feature type="transmembrane region" description="Helical" evidence="8">
    <location>
        <begin position="300"/>
        <end position="317"/>
    </location>
</feature>
<reference evidence="10 13" key="1">
    <citation type="submission" date="2016-08" db="EMBL/GenBank/DDBJ databases">
        <title>Candidatus Dactylopiibacterium carminicum genome sequence.</title>
        <authorList>
            <person name="Ramirez-Puebla S.T."/>
            <person name="Ormeno-Orrillo E."/>
            <person name="Vera-Ponce De Leon A."/>
            <person name="Luis L."/>
            <person name="Sanchez-Flores A."/>
            <person name="Monica R."/>
            <person name="Martinez-Romero E."/>
        </authorList>
    </citation>
    <scope>NUCLEOTIDE SEQUENCE [LARGE SCALE GENOMIC DNA]</scope>
    <source>
        <strain evidence="10">END1</strain>
    </source>
</reference>
<keyword evidence="3" id="KW-0813">Transport</keyword>
<feature type="transmembrane region" description="Helical" evidence="8">
    <location>
        <begin position="31"/>
        <end position="49"/>
    </location>
</feature>
<dbReference type="PROSITE" id="PS50850">
    <property type="entry name" value="MFS"/>
    <property type="match status" value="1"/>
</dbReference>
<dbReference type="Proteomes" id="UP000623509">
    <property type="component" value="Unassembled WGS sequence"/>
</dbReference>
<dbReference type="InterPro" id="IPR036259">
    <property type="entry name" value="MFS_trans_sf"/>
</dbReference>
<feature type="domain" description="Major facilitator superfamily (MFS) profile" evidence="9">
    <location>
        <begin position="27"/>
        <end position="410"/>
    </location>
</feature>
<feature type="transmembrane region" description="Helical" evidence="8">
    <location>
        <begin position="232"/>
        <end position="252"/>
    </location>
</feature>
<evidence type="ECO:0000313" key="10">
    <source>
        <dbReference type="EMBL" id="KAF7599615.1"/>
    </source>
</evidence>
<evidence type="ECO:0000259" key="9">
    <source>
        <dbReference type="PROSITE" id="PS50850"/>
    </source>
</evidence>
<feature type="transmembrane region" description="Helical" evidence="8">
    <location>
        <begin position="387"/>
        <end position="405"/>
    </location>
</feature>
<dbReference type="GO" id="GO:0005886">
    <property type="term" value="C:plasma membrane"/>
    <property type="evidence" value="ECO:0007669"/>
    <property type="project" value="UniProtKB-SubCell"/>
</dbReference>
<dbReference type="InterPro" id="IPR020846">
    <property type="entry name" value="MFS_dom"/>
</dbReference>
<evidence type="ECO:0000256" key="3">
    <source>
        <dbReference type="ARBA" id="ARBA00022448"/>
    </source>
</evidence>
<comment type="caution">
    <text evidence="11">The sequence shown here is derived from an EMBL/GenBank/DDBJ whole genome shotgun (WGS) entry which is preliminary data.</text>
</comment>
<evidence type="ECO:0000256" key="5">
    <source>
        <dbReference type="ARBA" id="ARBA00022692"/>
    </source>
</evidence>
<keyword evidence="7 8" id="KW-0472">Membrane</keyword>
<dbReference type="InterPro" id="IPR011701">
    <property type="entry name" value="MFS"/>
</dbReference>
<evidence type="ECO:0000256" key="4">
    <source>
        <dbReference type="ARBA" id="ARBA00022475"/>
    </source>
</evidence>
<keyword evidence="5 8" id="KW-0812">Transmembrane</keyword>
<feature type="transmembrane region" description="Helical" evidence="8">
    <location>
        <begin position="96"/>
        <end position="116"/>
    </location>
</feature>
<dbReference type="PANTHER" id="PTHR43271">
    <property type="entry name" value="BLL2771 PROTEIN"/>
    <property type="match status" value="1"/>
</dbReference>
<gene>
    <name evidence="10" type="ORF">BGI27_07060</name>
    <name evidence="11" type="ORF">CGU29_04430</name>
</gene>
<organism evidence="11 12">
    <name type="scientific">Candidatus Dactylopiibacterium carminicum</name>
    <dbReference type="NCBI Taxonomy" id="857335"/>
    <lineage>
        <taxon>Bacteria</taxon>
        <taxon>Pseudomonadati</taxon>
        <taxon>Pseudomonadota</taxon>
        <taxon>Betaproteobacteria</taxon>
        <taxon>Rhodocyclales</taxon>
        <taxon>Rhodocyclaceae</taxon>
        <taxon>Candidatus Dactylopiibacterium</taxon>
    </lineage>
</organism>
<evidence type="ECO:0000313" key="12">
    <source>
        <dbReference type="Proteomes" id="UP000216107"/>
    </source>
</evidence>
<keyword evidence="6 8" id="KW-1133">Transmembrane helix</keyword>
<dbReference type="AlphaFoldDB" id="A0A272EVY3"/>
<feature type="transmembrane region" description="Helical" evidence="8">
    <location>
        <begin position="358"/>
        <end position="381"/>
    </location>
</feature>
<keyword evidence="4" id="KW-1003">Cell membrane</keyword>
<dbReference type="Proteomes" id="UP000216107">
    <property type="component" value="Unassembled WGS sequence"/>
</dbReference>
<accession>A0A272EVY3</accession>
<proteinExistence type="inferred from homology"/>
<evidence type="ECO:0000256" key="2">
    <source>
        <dbReference type="ARBA" id="ARBA00008335"/>
    </source>
</evidence>
<dbReference type="Gene3D" id="1.20.1250.20">
    <property type="entry name" value="MFS general substrate transporter like domains"/>
    <property type="match status" value="1"/>
</dbReference>
<evidence type="ECO:0000256" key="6">
    <source>
        <dbReference type="ARBA" id="ARBA00022989"/>
    </source>
</evidence>
<dbReference type="EMBL" id="NMRN01000008">
    <property type="protein sequence ID" value="PAS94262.1"/>
    <property type="molecule type" value="Genomic_DNA"/>
</dbReference>
<feature type="transmembrane region" description="Helical" evidence="8">
    <location>
        <begin position="155"/>
        <end position="177"/>
    </location>
</feature>
<feature type="transmembrane region" description="Helical" evidence="8">
    <location>
        <begin position="122"/>
        <end position="143"/>
    </location>
</feature>
<evidence type="ECO:0000256" key="8">
    <source>
        <dbReference type="SAM" id="Phobius"/>
    </source>
</evidence>
<dbReference type="EMBL" id="MDUX01000017">
    <property type="protein sequence ID" value="KAF7599615.1"/>
    <property type="molecule type" value="Genomic_DNA"/>
</dbReference>
<feature type="transmembrane region" description="Helical" evidence="8">
    <location>
        <begin position="323"/>
        <end position="346"/>
    </location>
</feature>
<dbReference type="OrthoDB" id="63984at2"/>
<evidence type="ECO:0000256" key="7">
    <source>
        <dbReference type="ARBA" id="ARBA00023136"/>
    </source>
</evidence>
<evidence type="ECO:0000313" key="13">
    <source>
        <dbReference type="Proteomes" id="UP000623509"/>
    </source>
</evidence>
<feature type="transmembrane region" description="Helical" evidence="8">
    <location>
        <begin position="183"/>
        <end position="205"/>
    </location>
</feature>
<feature type="transmembrane region" description="Helical" evidence="8">
    <location>
        <begin position="69"/>
        <end position="89"/>
    </location>
</feature>
<keyword evidence="13" id="KW-1185">Reference proteome</keyword>
<reference evidence="11 12" key="2">
    <citation type="submission" date="2017-07" db="EMBL/GenBank/DDBJ databases">
        <title>Candidatus Dactylopiibacterium carminicum, a nitrogen-fixing symbiont of the cochineal insect Dactylopius coccus and Dactylopius opuntiae (Hemiptera: Coccoidea: Dactylopiidae).</title>
        <authorList>
            <person name="Vera A."/>
        </authorList>
    </citation>
    <scope>NUCLEOTIDE SEQUENCE [LARGE SCALE GENOMIC DNA]</scope>
    <source>
        <strain evidence="11 12">NFDCM</strain>
    </source>
</reference>